<organism evidence="2 3">
    <name type="scientific">Rhizoctonia solani AG-3 Rhs1AP</name>
    <dbReference type="NCBI Taxonomy" id="1086054"/>
    <lineage>
        <taxon>Eukaryota</taxon>
        <taxon>Fungi</taxon>
        <taxon>Dikarya</taxon>
        <taxon>Basidiomycota</taxon>
        <taxon>Agaricomycotina</taxon>
        <taxon>Agaricomycetes</taxon>
        <taxon>Cantharellales</taxon>
        <taxon>Ceratobasidiaceae</taxon>
        <taxon>Rhizoctonia</taxon>
    </lineage>
</organism>
<accession>X8J4S3</accession>
<proteinExistence type="predicted"/>
<dbReference type="EMBL" id="JATN01000322">
    <property type="protein sequence ID" value="EUC56261.1"/>
    <property type="molecule type" value="Genomic_DNA"/>
</dbReference>
<feature type="region of interest" description="Disordered" evidence="1">
    <location>
        <begin position="47"/>
        <end position="91"/>
    </location>
</feature>
<feature type="compositionally biased region" description="Basic and acidic residues" evidence="1">
    <location>
        <begin position="47"/>
        <end position="58"/>
    </location>
</feature>
<name>X8J4S3_9AGAM</name>
<feature type="region of interest" description="Disordered" evidence="1">
    <location>
        <begin position="1"/>
        <end position="26"/>
    </location>
</feature>
<dbReference type="AlphaFoldDB" id="X8J4S3"/>
<protein>
    <submittedName>
        <fullName evidence="2">Uncharacterized protein</fullName>
    </submittedName>
</protein>
<feature type="compositionally biased region" description="Basic and acidic residues" evidence="1">
    <location>
        <begin position="1"/>
        <end position="11"/>
    </location>
</feature>
<comment type="caution">
    <text evidence="2">The sequence shown here is derived from an EMBL/GenBank/DDBJ whole genome shotgun (WGS) entry which is preliminary data.</text>
</comment>
<gene>
    <name evidence="2" type="ORF">RSOL_166910</name>
</gene>
<evidence type="ECO:0000313" key="3">
    <source>
        <dbReference type="Proteomes" id="UP000030108"/>
    </source>
</evidence>
<reference evidence="3" key="1">
    <citation type="journal article" date="2014" name="Genome Announc.">
        <title>Draft genome sequence of the plant-pathogenic soil fungus Rhizoctonia solani anastomosis group 3 strain Rhs1AP.</title>
        <authorList>
            <person name="Cubeta M.A."/>
            <person name="Thomas E."/>
            <person name="Dean R.A."/>
            <person name="Jabaji S."/>
            <person name="Neate S.M."/>
            <person name="Tavantzis S."/>
            <person name="Toda T."/>
            <person name="Vilgalys R."/>
            <person name="Bharathan N."/>
            <person name="Fedorova-Abrams N."/>
            <person name="Pakala S.B."/>
            <person name="Pakala S.M."/>
            <person name="Zafar N."/>
            <person name="Joardar V."/>
            <person name="Losada L."/>
            <person name="Nierman W.C."/>
        </authorList>
    </citation>
    <scope>NUCLEOTIDE SEQUENCE [LARGE SCALE GENOMIC DNA]</scope>
    <source>
        <strain evidence="3">AG-3</strain>
    </source>
</reference>
<evidence type="ECO:0000313" key="2">
    <source>
        <dbReference type="EMBL" id="EUC56261.1"/>
    </source>
</evidence>
<feature type="region of interest" description="Disordered" evidence="1">
    <location>
        <begin position="107"/>
        <end position="145"/>
    </location>
</feature>
<evidence type="ECO:0000256" key="1">
    <source>
        <dbReference type="SAM" id="MobiDB-lite"/>
    </source>
</evidence>
<feature type="compositionally biased region" description="Polar residues" evidence="1">
    <location>
        <begin position="118"/>
        <end position="128"/>
    </location>
</feature>
<dbReference type="Proteomes" id="UP000030108">
    <property type="component" value="Unassembled WGS sequence"/>
</dbReference>
<feature type="compositionally biased region" description="Polar residues" evidence="1">
    <location>
        <begin position="59"/>
        <end position="69"/>
    </location>
</feature>
<sequence>MPINPTKDDGNKALTNEDQLPLAPKQKLKEAPKVYCSCSHNNAKEQSIEELQGKDGSNKESVPQSNPGSIKSKVPKHPKKAPLVESFEANKEPIVVADLSKRCIIDNKLPNKKCKAQPSKNPTSTKNNGKGKDTSKAPPPTGKKA</sequence>
<feature type="non-terminal residue" evidence="2">
    <location>
        <position position="145"/>
    </location>
</feature>